<evidence type="ECO:0000256" key="4">
    <source>
        <dbReference type="ARBA" id="ARBA00023136"/>
    </source>
</evidence>
<dbReference type="PANTHER" id="PTHR11785:SF512">
    <property type="entry name" value="SOBREMESA, ISOFORM B"/>
    <property type="match status" value="1"/>
</dbReference>
<evidence type="ECO:0000256" key="5">
    <source>
        <dbReference type="SAM" id="MobiDB-lite"/>
    </source>
</evidence>
<feature type="transmembrane region" description="Helical" evidence="6">
    <location>
        <begin position="431"/>
        <end position="451"/>
    </location>
</feature>
<dbReference type="KEGG" id="glt:GlitD10_1293"/>
<dbReference type="Gene3D" id="1.20.1740.10">
    <property type="entry name" value="Amino acid/polyamine transporter I"/>
    <property type="match status" value="1"/>
</dbReference>
<keyword evidence="2 6" id="KW-0812">Transmembrane</keyword>
<feature type="transmembrane region" description="Helical" evidence="6">
    <location>
        <begin position="210"/>
        <end position="234"/>
    </location>
</feature>
<feature type="transmembrane region" description="Helical" evidence="6">
    <location>
        <begin position="344"/>
        <end position="362"/>
    </location>
</feature>
<gene>
    <name evidence="7" type="ORF">GlitD10_1293</name>
</gene>
<dbReference type="GO" id="GO:0015179">
    <property type="term" value="F:L-amino acid transmembrane transporter activity"/>
    <property type="evidence" value="ECO:0007669"/>
    <property type="project" value="TreeGrafter"/>
</dbReference>
<evidence type="ECO:0000256" key="6">
    <source>
        <dbReference type="SAM" id="Phobius"/>
    </source>
</evidence>
<name>A0A1J0ACF1_9CYAN</name>
<sequence>MSFLLQKTMSLPDSPTKPEPMATGTTLLQPRLTVGDGIALIVGIVVGVGIFETPVLVAMNLSTVSQVVLAWLLGGVLSLVGGLCFAELGAAYPHAGGVYHYLDRTFGSRLAFLFGWARMTIIQPGSIVLLAFVFGDYFSQLVPWGEYGSSLYAAVAVGLLTGCNVLGLTPGKWVQAGLSGAKVLGLLLVILAGLRGSVPTVVAAPQPTSINLGLAMVFVLFTYGGWSEAAYISAELRHVQRTMPRTLLGGIGLITGLYLLVNWVYLRGLGLAGVAQSQAVAADLLRQTLGDSGALLTSGIIAISALGAIQGTLITGARTNFALGQDFGFLGGLAIWNRRYNSPVGAFVGQGAICFALVGLATLTRKGFATMVDYTAPVFWLFMLLAGVALMGLRWREPERVRPFRVPLYPLIPLVFCATCGYLLYASLAYTGVGALVGVGVLAVGFPLSWLPKSS</sequence>
<organism evidence="7 8">
    <name type="scientific">Gloeomargarita lithophora Alchichica-D10</name>
    <dbReference type="NCBI Taxonomy" id="1188229"/>
    <lineage>
        <taxon>Bacteria</taxon>
        <taxon>Bacillati</taxon>
        <taxon>Cyanobacteriota</taxon>
        <taxon>Cyanophyceae</taxon>
        <taxon>Gloeomargaritales</taxon>
        <taxon>Gloeomargaritaceae</taxon>
        <taxon>Gloeomargarita</taxon>
    </lineage>
</organism>
<feature type="transmembrane region" description="Helical" evidence="6">
    <location>
        <begin position="68"/>
        <end position="89"/>
    </location>
</feature>
<dbReference type="InterPro" id="IPR050598">
    <property type="entry name" value="AminoAcid_Transporter"/>
</dbReference>
<feature type="region of interest" description="Disordered" evidence="5">
    <location>
        <begin position="1"/>
        <end position="22"/>
    </location>
</feature>
<reference evidence="7 8" key="1">
    <citation type="submission" date="2016-10" db="EMBL/GenBank/DDBJ databases">
        <title>Description of Gloeomargarita lithophora gen. nov., sp. nov., a thylakoid-bearing basal-branching cyanobacterium with intracellular carbonates, and proposal for Gloeomargaritales ord. nov.</title>
        <authorList>
            <person name="Moreira D."/>
            <person name="Tavera R."/>
            <person name="Benzerara K."/>
            <person name="Skouri-Panet F."/>
            <person name="Couradeau E."/>
            <person name="Gerard E."/>
            <person name="Loussert C."/>
            <person name="Novelo E."/>
            <person name="Zivanovic Y."/>
            <person name="Lopez-Garcia P."/>
        </authorList>
    </citation>
    <scope>NUCLEOTIDE SEQUENCE [LARGE SCALE GENOMIC DNA]</scope>
    <source>
        <strain evidence="7 8">D10</strain>
    </source>
</reference>
<keyword evidence="4 6" id="KW-0472">Membrane</keyword>
<feature type="transmembrane region" description="Helical" evidence="6">
    <location>
        <begin position="38"/>
        <end position="62"/>
    </location>
</feature>
<feature type="transmembrane region" description="Helical" evidence="6">
    <location>
        <begin position="374"/>
        <end position="394"/>
    </location>
</feature>
<dbReference type="EMBL" id="CP017675">
    <property type="protein sequence ID" value="APB33614.1"/>
    <property type="molecule type" value="Genomic_DNA"/>
</dbReference>
<dbReference type="PANTHER" id="PTHR11785">
    <property type="entry name" value="AMINO ACID TRANSPORTER"/>
    <property type="match status" value="1"/>
</dbReference>
<dbReference type="PIRSF" id="PIRSF006060">
    <property type="entry name" value="AA_transporter"/>
    <property type="match status" value="1"/>
</dbReference>
<feature type="transmembrane region" description="Helical" evidence="6">
    <location>
        <begin position="180"/>
        <end position="198"/>
    </location>
</feature>
<feature type="compositionally biased region" description="Polar residues" evidence="5">
    <location>
        <begin position="1"/>
        <end position="13"/>
    </location>
</feature>
<dbReference type="InterPro" id="IPR002293">
    <property type="entry name" value="AA/rel_permease1"/>
</dbReference>
<dbReference type="Proteomes" id="UP000180235">
    <property type="component" value="Chromosome"/>
</dbReference>
<proteinExistence type="predicted"/>
<accession>A0A1J0ACF1</accession>
<dbReference type="AlphaFoldDB" id="A0A1J0ACF1"/>
<evidence type="ECO:0000313" key="8">
    <source>
        <dbReference type="Proteomes" id="UP000180235"/>
    </source>
</evidence>
<evidence type="ECO:0000256" key="3">
    <source>
        <dbReference type="ARBA" id="ARBA00022989"/>
    </source>
</evidence>
<feature type="transmembrane region" description="Helical" evidence="6">
    <location>
        <begin position="246"/>
        <end position="266"/>
    </location>
</feature>
<dbReference type="Pfam" id="PF13520">
    <property type="entry name" value="AA_permease_2"/>
    <property type="match status" value="1"/>
</dbReference>
<keyword evidence="8" id="KW-1185">Reference proteome</keyword>
<feature type="transmembrane region" description="Helical" evidence="6">
    <location>
        <begin position="147"/>
        <end position="168"/>
    </location>
</feature>
<feature type="transmembrane region" description="Helical" evidence="6">
    <location>
        <begin position="110"/>
        <end position="135"/>
    </location>
</feature>
<dbReference type="GO" id="GO:0016020">
    <property type="term" value="C:membrane"/>
    <property type="evidence" value="ECO:0007669"/>
    <property type="project" value="UniProtKB-SubCell"/>
</dbReference>
<keyword evidence="3 6" id="KW-1133">Transmembrane helix</keyword>
<feature type="transmembrane region" description="Helical" evidence="6">
    <location>
        <begin position="294"/>
        <end position="314"/>
    </location>
</feature>
<comment type="subcellular location">
    <subcellularLocation>
        <location evidence="1">Membrane</location>
        <topology evidence="1">Multi-pass membrane protein</topology>
    </subcellularLocation>
</comment>
<feature type="transmembrane region" description="Helical" evidence="6">
    <location>
        <begin position="406"/>
        <end position="425"/>
    </location>
</feature>
<evidence type="ECO:0000256" key="1">
    <source>
        <dbReference type="ARBA" id="ARBA00004141"/>
    </source>
</evidence>
<protein>
    <submittedName>
        <fullName evidence="7">Amino acid transporter</fullName>
    </submittedName>
</protein>
<dbReference type="STRING" id="1188229.GlitD10_1293"/>
<evidence type="ECO:0000256" key="2">
    <source>
        <dbReference type="ARBA" id="ARBA00022692"/>
    </source>
</evidence>
<evidence type="ECO:0000313" key="7">
    <source>
        <dbReference type="EMBL" id="APB33614.1"/>
    </source>
</evidence>